<evidence type="ECO:0000256" key="3">
    <source>
        <dbReference type="ARBA" id="ARBA00012954"/>
    </source>
</evidence>
<dbReference type="AlphaFoldDB" id="A0A0F9NAI7"/>
<sequence length="426" mass="46319">MNVCVFGLGKLGAPMVAVFASKGHNVIGVDVNEQYVEALNEGWAPVEETGLADMITANRVRIAASMDPNWAVLNSNIIFVVVPTPSDASHRFSVKHVLAAMTVIGESLRENGQERVVVLTSTVMPGTMDREVIPALEAAVNAKNYKVCYNPEFIALGSVIQDIQQPDFILIGESDKWAGAILEEFYNSMDIGPVVRMNFVNAELTKLALNAYVTTKISYANMLGEICEQIPGADARVVTAAIGLDKRIGRAFLRPGTAYGGPCFPRDSRAMTVLAQDVGISPDLSVATDVINDRQARRLADIVQAHLRTDGLVGILGLSYKPGTPITEESASLHLARQLRLREIPVVAYDPEVPVDEVVCQWIKRVDSAAECARLSDVLVIAVPYPEFAELTPEDFDGPTTIIDCWGVLKPWESKDIQYLIPGTNL</sequence>
<dbReference type="Gene3D" id="1.20.5.100">
    <property type="entry name" value="Cytochrome c1, transmembrane anchor, C-terminal"/>
    <property type="match status" value="1"/>
</dbReference>
<dbReference type="GO" id="GO:0003979">
    <property type="term" value="F:UDP-glucose 6-dehydrogenase activity"/>
    <property type="evidence" value="ECO:0007669"/>
    <property type="project" value="UniProtKB-EC"/>
</dbReference>
<dbReference type="EC" id="1.1.1.22" evidence="3"/>
<dbReference type="PIRSF" id="PIRSF500134">
    <property type="entry name" value="UDPglc_DH_bac"/>
    <property type="match status" value="1"/>
</dbReference>
<dbReference type="Pfam" id="PF03720">
    <property type="entry name" value="UDPG_MGDP_dh_C"/>
    <property type="match status" value="1"/>
</dbReference>
<comment type="caution">
    <text evidence="8">The sequence shown here is derived from an EMBL/GenBank/DDBJ whole genome shotgun (WGS) entry which is preliminary data.</text>
</comment>
<dbReference type="InterPro" id="IPR017476">
    <property type="entry name" value="UDP-Glc/GDP-Man"/>
</dbReference>
<evidence type="ECO:0000256" key="1">
    <source>
        <dbReference type="ARBA" id="ARBA00004701"/>
    </source>
</evidence>
<dbReference type="Pfam" id="PF03721">
    <property type="entry name" value="UDPG_MGDP_dh_N"/>
    <property type="match status" value="1"/>
</dbReference>
<dbReference type="SUPFAM" id="SSF52413">
    <property type="entry name" value="UDP-glucose/GDP-mannose dehydrogenase C-terminal domain"/>
    <property type="match status" value="1"/>
</dbReference>
<dbReference type="NCBIfam" id="TIGR03026">
    <property type="entry name" value="NDP-sugDHase"/>
    <property type="match status" value="1"/>
</dbReference>
<evidence type="ECO:0000313" key="8">
    <source>
        <dbReference type="EMBL" id="KKN14994.1"/>
    </source>
</evidence>
<dbReference type="InterPro" id="IPR036220">
    <property type="entry name" value="UDP-Glc/GDP-Man_DH_C_sf"/>
</dbReference>
<comment type="pathway">
    <text evidence="1">Nucleotide-sugar biosynthesis; UDP-alpha-D-glucuronate biosynthesis; UDP-alpha-D-glucuronate from UDP-alpha-D-glucose: step 1/1.</text>
</comment>
<evidence type="ECO:0000259" key="7">
    <source>
        <dbReference type="SMART" id="SM00984"/>
    </source>
</evidence>
<feature type="domain" description="UDP-glucose/GDP-mannose dehydrogenase C-terminal" evidence="7">
    <location>
        <begin position="314"/>
        <end position="411"/>
    </location>
</feature>
<organism evidence="8">
    <name type="scientific">marine sediment metagenome</name>
    <dbReference type="NCBI Taxonomy" id="412755"/>
    <lineage>
        <taxon>unclassified sequences</taxon>
        <taxon>metagenomes</taxon>
        <taxon>ecological metagenomes</taxon>
    </lineage>
</organism>
<dbReference type="PIRSF" id="PIRSF000124">
    <property type="entry name" value="UDPglc_GDPman_dh"/>
    <property type="match status" value="1"/>
</dbReference>
<dbReference type="SUPFAM" id="SSF51735">
    <property type="entry name" value="NAD(P)-binding Rossmann-fold domains"/>
    <property type="match status" value="1"/>
</dbReference>
<comment type="catalytic activity">
    <reaction evidence="6">
        <text>UDP-alpha-D-glucose + 2 NAD(+) + H2O = UDP-alpha-D-glucuronate + 2 NADH + 3 H(+)</text>
        <dbReference type="Rhea" id="RHEA:23596"/>
        <dbReference type="ChEBI" id="CHEBI:15377"/>
        <dbReference type="ChEBI" id="CHEBI:15378"/>
        <dbReference type="ChEBI" id="CHEBI:57540"/>
        <dbReference type="ChEBI" id="CHEBI:57945"/>
        <dbReference type="ChEBI" id="CHEBI:58052"/>
        <dbReference type="ChEBI" id="CHEBI:58885"/>
        <dbReference type="EC" id="1.1.1.22"/>
    </reaction>
</comment>
<evidence type="ECO:0000256" key="6">
    <source>
        <dbReference type="ARBA" id="ARBA00047473"/>
    </source>
</evidence>
<reference evidence="8" key="1">
    <citation type="journal article" date="2015" name="Nature">
        <title>Complex archaea that bridge the gap between prokaryotes and eukaryotes.</title>
        <authorList>
            <person name="Spang A."/>
            <person name="Saw J.H."/>
            <person name="Jorgensen S.L."/>
            <person name="Zaremba-Niedzwiedzka K."/>
            <person name="Martijn J."/>
            <person name="Lind A.E."/>
            <person name="van Eijk R."/>
            <person name="Schleper C."/>
            <person name="Guy L."/>
            <person name="Ettema T.J."/>
        </authorList>
    </citation>
    <scope>NUCLEOTIDE SEQUENCE</scope>
</reference>
<dbReference type="InterPro" id="IPR014026">
    <property type="entry name" value="UDP-Glc/GDP-Man_DH_dimer"/>
</dbReference>
<dbReference type="Gene3D" id="3.40.50.720">
    <property type="entry name" value="NAD(P)-binding Rossmann-like Domain"/>
    <property type="match status" value="2"/>
</dbReference>
<dbReference type="GO" id="GO:0006065">
    <property type="term" value="P:UDP-glucuronate biosynthetic process"/>
    <property type="evidence" value="ECO:0007669"/>
    <property type="project" value="UniProtKB-UniPathway"/>
</dbReference>
<dbReference type="PANTHER" id="PTHR43750">
    <property type="entry name" value="UDP-GLUCOSE 6-DEHYDROGENASE TUAD"/>
    <property type="match status" value="1"/>
</dbReference>
<dbReference type="InterPro" id="IPR008927">
    <property type="entry name" value="6-PGluconate_DH-like_C_sf"/>
</dbReference>
<dbReference type="GO" id="GO:0000271">
    <property type="term" value="P:polysaccharide biosynthetic process"/>
    <property type="evidence" value="ECO:0007669"/>
    <property type="project" value="InterPro"/>
</dbReference>
<evidence type="ECO:0000256" key="2">
    <source>
        <dbReference type="ARBA" id="ARBA00006601"/>
    </source>
</evidence>
<dbReference type="Pfam" id="PF00984">
    <property type="entry name" value="UDPG_MGDP_dh"/>
    <property type="match status" value="1"/>
</dbReference>
<dbReference type="SUPFAM" id="SSF48179">
    <property type="entry name" value="6-phosphogluconate dehydrogenase C-terminal domain-like"/>
    <property type="match status" value="1"/>
</dbReference>
<dbReference type="GO" id="GO:0051287">
    <property type="term" value="F:NAD binding"/>
    <property type="evidence" value="ECO:0007669"/>
    <property type="project" value="InterPro"/>
</dbReference>
<dbReference type="PANTHER" id="PTHR43750:SF3">
    <property type="entry name" value="UDP-GLUCOSE 6-DEHYDROGENASE TUAD"/>
    <property type="match status" value="1"/>
</dbReference>
<dbReference type="InterPro" id="IPR014027">
    <property type="entry name" value="UDP-Glc/GDP-Man_DH_C"/>
</dbReference>
<gene>
    <name evidence="8" type="ORF">LCGC14_0990530</name>
</gene>
<accession>A0A0F9NAI7</accession>
<dbReference type="SMART" id="SM00984">
    <property type="entry name" value="UDPG_MGDP_dh_C"/>
    <property type="match status" value="1"/>
</dbReference>
<protein>
    <recommendedName>
        <fullName evidence="3">UDP-glucose 6-dehydrogenase</fullName>
        <ecNumber evidence="3">1.1.1.22</ecNumber>
    </recommendedName>
</protein>
<proteinExistence type="inferred from homology"/>
<dbReference type="EMBL" id="LAZR01003758">
    <property type="protein sequence ID" value="KKN14994.1"/>
    <property type="molecule type" value="Genomic_DNA"/>
</dbReference>
<evidence type="ECO:0000256" key="5">
    <source>
        <dbReference type="ARBA" id="ARBA00023027"/>
    </source>
</evidence>
<name>A0A0F9NAI7_9ZZZZ</name>
<dbReference type="InterPro" id="IPR028357">
    <property type="entry name" value="UDPglc_DH_bac"/>
</dbReference>
<evidence type="ECO:0000256" key="4">
    <source>
        <dbReference type="ARBA" id="ARBA00023002"/>
    </source>
</evidence>
<keyword evidence="5" id="KW-0520">NAD</keyword>
<dbReference type="InterPro" id="IPR001732">
    <property type="entry name" value="UDP-Glc/GDP-Man_DH_N"/>
</dbReference>
<dbReference type="UniPathway" id="UPA00038">
    <property type="reaction ID" value="UER00491"/>
</dbReference>
<dbReference type="InterPro" id="IPR036291">
    <property type="entry name" value="NAD(P)-bd_dom_sf"/>
</dbReference>
<keyword evidence="4" id="KW-0560">Oxidoreductase</keyword>
<comment type="similarity">
    <text evidence="2">Belongs to the UDP-glucose/GDP-mannose dehydrogenase family.</text>
</comment>